<evidence type="ECO:0000313" key="2">
    <source>
        <dbReference type="EMBL" id="NOV48456.1"/>
    </source>
</evidence>
<dbReference type="InterPro" id="IPR006579">
    <property type="entry name" value="Pre_C2HC_dom"/>
</dbReference>
<organism evidence="2">
    <name type="scientific">Xenopsylla cheopis</name>
    <name type="common">Oriental rat flea</name>
    <name type="synonym">Pulex cheopis</name>
    <dbReference type="NCBI Taxonomy" id="163159"/>
    <lineage>
        <taxon>Eukaryota</taxon>
        <taxon>Metazoa</taxon>
        <taxon>Ecdysozoa</taxon>
        <taxon>Arthropoda</taxon>
        <taxon>Hexapoda</taxon>
        <taxon>Insecta</taxon>
        <taxon>Pterygota</taxon>
        <taxon>Neoptera</taxon>
        <taxon>Endopterygota</taxon>
        <taxon>Siphonaptera</taxon>
        <taxon>Pulicidae</taxon>
        <taxon>Xenopsyllinae</taxon>
        <taxon>Xenopsylla</taxon>
    </lineage>
</organism>
<evidence type="ECO:0000259" key="1">
    <source>
        <dbReference type="SMART" id="SM00596"/>
    </source>
</evidence>
<sequence length="381" mass="44533">MDIQNTELINNDWQIINKRKRTISPIETTRQKTKPNESTQYWLAKPTNTHNYFDVLRNLPEQNDTPTNIKIIKPPPIFVHQVEDIKPLTTLLEEIASKKYSYTVINNNQIKIQAYDAHAYNIILKELKDKNTDMHSFQDKNKRSFKVVIRNLHFSTDVDDIKSEIESYGHTIIRISNMTHRITKAPLNLFLVELERKNNNGEIYNIEFLNRTKVLFEAKRQVKEIPQCFRCQRYGHTKSYCFRNPRCVKCAGNHHSKDCNLKEPINKDVKCVLCGENHPANYKGCSTYRKLLKLKFPSSRPQTNRSNFRNASIQPGKTFAQATHNNNENNNDVSFANDNNINHQNIFQNDISELKSMMKTLIEQMSVMLNLLTTVVKNNYK</sequence>
<name>A0A6M2DQJ3_XENCH</name>
<dbReference type="AlphaFoldDB" id="A0A6M2DQJ3"/>
<reference evidence="2" key="1">
    <citation type="submission" date="2020-03" db="EMBL/GenBank/DDBJ databases">
        <title>Transcriptomic Profiling of the Digestive Tract of the Rat Flea, Xenopsylla cheopis, Following Blood Feeding and Infection with Yersinia pestis.</title>
        <authorList>
            <person name="Bland D.M."/>
            <person name="Martens C.A."/>
            <person name="Virtaneva K."/>
            <person name="Kanakabandi K."/>
            <person name="Long D."/>
            <person name="Rosenke R."/>
            <person name="Saturday G.A."/>
            <person name="Hoyt F.H."/>
            <person name="Bruno D.P."/>
            <person name="Ribeiro J.M.C."/>
            <person name="Hinnebusch J."/>
        </authorList>
    </citation>
    <scope>NUCLEOTIDE SEQUENCE</scope>
</reference>
<dbReference type="GO" id="GO:0003676">
    <property type="term" value="F:nucleic acid binding"/>
    <property type="evidence" value="ECO:0007669"/>
    <property type="project" value="InterPro"/>
</dbReference>
<feature type="domain" description="Pre-C2HC" evidence="1">
    <location>
        <begin position="158"/>
        <end position="226"/>
    </location>
</feature>
<protein>
    <submittedName>
        <fullName evidence="2">Putative nucleic-acid-binding protein from transposon x-element</fullName>
    </submittedName>
</protein>
<proteinExistence type="predicted"/>
<accession>A0A6M2DQJ3</accession>
<dbReference type="InterPro" id="IPR035979">
    <property type="entry name" value="RBD_domain_sf"/>
</dbReference>
<dbReference type="Pfam" id="PF07530">
    <property type="entry name" value="PRE_C2HC"/>
    <property type="match status" value="1"/>
</dbReference>
<dbReference type="SUPFAM" id="SSF54928">
    <property type="entry name" value="RNA-binding domain, RBD"/>
    <property type="match status" value="1"/>
</dbReference>
<dbReference type="EMBL" id="GIIL01004730">
    <property type="protein sequence ID" value="NOV48456.1"/>
    <property type="molecule type" value="Transcribed_RNA"/>
</dbReference>
<dbReference type="SMART" id="SM00596">
    <property type="entry name" value="PRE_C2HC"/>
    <property type="match status" value="1"/>
</dbReference>